<name>A0ABW1C9H3_9ACTN</name>
<dbReference type="CDD" id="cd16433">
    <property type="entry name" value="CheB"/>
    <property type="match status" value="1"/>
</dbReference>
<keyword evidence="4" id="KW-1185">Reference proteome</keyword>
<proteinExistence type="predicted"/>
<accession>A0ABW1C9H3</accession>
<dbReference type="EMBL" id="JBHSNW010000038">
    <property type="protein sequence ID" value="MFC5821744.1"/>
    <property type="molecule type" value="Genomic_DNA"/>
</dbReference>
<dbReference type="Proteomes" id="UP001596096">
    <property type="component" value="Unassembled WGS sequence"/>
</dbReference>
<sequence>MVVKDPPTAAKGRTAEPMAGRAPVVAIVCSSGGLHAAGRVLSGLSATFAGAVIVLQHVSPDHRSMLPEILAGRTELPVAAARDGQPLLPGRVVVAPAGHHLLVTGDVRVALIMSGPLPPPRPSADLLLASLTLACGADAIAVVLSGEGSDGATGATAVHRFGGTVIVTDEASTSHFSMPRACIARDGIVEHVVPLDQVASLLIGLVAGRRAR</sequence>
<evidence type="ECO:0000259" key="2">
    <source>
        <dbReference type="PROSITE" id="PS50122"/>
    </source>
</evidence>
<organism evidence="3 4">
    <name type="scientific">Nonomuraea harbinensis</name>
    <dbReference type="NCBI Taxonomy" id="1286938"/>
    <lineage>
        <taxon>Bacteria</taxon>
        <taxon>Bacillati</taxon>
        <taxon>Actinomycetota</taxon>
        <taxon>Actinomycetes</taxon>
        <taxon>Streptosporangiales</taxon>
        <taxon>Streptosporangiaceae</taxon>
        <taxon>Nonomuraea</taxon>
    </lineage>
</organism>
<gene>
    <name evidence="3" type="ORF">ACFPUY_42230</name>
</gene>
<dbReference type="PROSITE" id="PS50122">
    <property type="entry name" value="CHEB"/>
    <property type="match status" value="1"/>
</dbReference>
<protein>
    <submittedName>
        <fullName evidence="3">Chemotaxis protein CheB</fullName>
    </submittedName>
</protein>
<evidence type="ECO:0000313" key="4">
    <source>
        <dbReference type="Proteomes" id="UP001596096"/>
    </source>
</evidence>
<feature type="active site" evidence="1">
    <location>
        <position position="57"/>
    </location>
</feature>
<dbReference type="RefSeq" id="WP_219551723.1">
    <property type="nucleotide sequence ID" value="NZ_JAHKRN010000079.1"/>
</dbReference>
<dbReference type="InterPro" id="IPR000673">
    <property type="entry name" value="Sig_transdc_resp-reg_Me-estase"/>
</dbReference>
<dbReference type="PANTHER" id="PTHR42872:SF6">
    <property type="entry name" value="PROTEIN-GLUTAMATE METHYLESTERASE_PROTEIN-GLUTAMINE GLUTAMINASE"/>
    <property type="match status" value="1"/>
</dbReference>
<evidence type="ECO:0000256" key="1">
    <source>
        <dbReference type="PROSITE-ProRule" id="PRU00050"/>
    </source>
</evidence>
<feature type="active site" evidence="1">
    <location>
        <position position="30"/>
    </location>
</feature>
<keyword evidence="1" id="KW-0145">Chemotaxis</keyword>
<keyword evidence="1" id="KW-0378">Hydrolase</keyword>
<reference evidence="4" key="1">
    <citation type="journal article" date="2019" name="Int. J. Syst. Evol. Microbiol.">
        <title>The Global Catalogue of Microorganisms (GCM) 10K type strain sequencing project: providing services to taxonomists for standard genome sequencing and annotation.</title>
        <authorList>
            <consortium name="The Broad Institute Genomics Platform"/>
            <consortium name="The Broad Institute Genome Sequencing Center for Infectious Disease"/>
            <person name="Wu L."/>
            <person name="Ma J."/>
        </authorList>
    </citation>
    <scope>NUCLEOTIDE SEQUENCE [LARGE SCALE GENOMIC DNA]</scope>
    <source>
        <strain evidence="4">CGMCC 4.7106</strain>
    </source>
</reference>
<feature type="domain" description="CheB-type methylesterase" evidence="2">
    <location>
        <begin position="17"/>
        <end position="209"/>
    </location>
</feature>
<comment type="caution">
    <text evidence="3">The sequence shown here is derived from an EMBL/GenBank/DDBJ whole genome shotgun (WGS) entry which is preliminary data.</text>
</comment>
<feature type="active site" evidence="1">
    <location>
        <position position="150"/>
    </location>
</feature>
<evidence type="ECO:0000313" key="3">
    <source>
        <dbReference type="EMBL" id="MFC5821744.1"/>
    </source>
</evidence>
<dbReference type="PANTHER" id="PTHR42872">
    <property type="entry name" value="PROTEIN-GLUTAMATE METHYLESTERASE/PROTEIN-GLUTAMINE GLUTAMINASE"/>
    <property type="match status" value="1"/>
</dbReference>
<dbReference type="Pfam" id="PF01339">
    <property type="entry name" value="CheB_methylest"/>
    <property type="match status" value="1"/>
</dbReference>